<dbReference type="SUPFAM" id="SSF144000">
    <property type="entry name" value="Oxysterol-binding protein-like"/>
    <property type="match status" value="1"/>
</dbReference>
<dbReference type="FunFam" id="2.40.160.120:FF:000001">
    <property type="entry name" value="Oxysterol-binding protein"/>
    <property type="match status" value="1"/>
</dbReference>
<dbReference type="GO" id="GO:0120009">
    <property type="term" value="P:intermembrane lipid transfer"/>
    <property type="evidence" value="ECO:0007669"/>
    <property type="project" value="UniProtKB-ARBA"/>
</dbReference>
<sequence>MSEGNSYLGSLLNLGASAVKYASDTFASYVSDSPDLAVVDPDGKNSEVVDNLDANDRRQSFFVTSNFGKYIGMDITSLLSVPIWIMEPFTVTQKMAEVMEYSELLDKAADCEDPVKRHMYTVAFFISAFGCVERTFKPFNPILGETFEFIEEGKYSFFSEQVSHHPPIAAGHASSEGWTYDIVSAPSTKFLGNSVEVYPIGRTRVKLKRAGETYTVVPPSVKANNIVVGSSWIDVFGTLLVRCIETGMYSEIEFTPCGWFGVGRYEFSGFVRDKDGKPAVCISGMWNSHADAVLCDEEGEPLPGEEPVRLWTCAPKPEKTKYNFTEFAMRLNTVPEGAPEPLKSDSRRRPDRAFLVKGDASAAGEHKHRLEERQRAEKRERTRRGDDWQPRWFVPVPAEEMVSFEGECSIDRLGHWAPRMEFFAEQEQRPSVAMDEVDGKDFCPWQYPELPEGEVQ</sequence>
<evidence type="ECO:0000256" key="1">
    <source>
        <dbReference type="ARBA" id="ARBA00008842"/>
    </source>
</evidence>
<dbReference type="PROSITE" id="PS01013">
    <property type="entry name" value="OSBP"/>
    <property type="match status" value="1"/>
</dbReference>
<feature type="compositionally biased region" description="Basic and acidic residues" evidence="3">
    <location>
        <begin position="364"/>
        <end position="384"/>
    </location>
</feature>
<evidence type="ECO:0000313" key="5">
    <source>
        <dbReference type="EMBL" id="JAC82312.1"/>
    </source>
</evidence>
<evidence type="ECO:0000313" key="4">
    <source>
        <dbReference type="EMBL" id="JAC65898.1"/>
    </source>
</evidence>
<dbReference type="GO" id="GO:0032934">
    <property type="term" value="F:sterol binding"/>
    <property type="evidence" value="ECO:0007669"/>
    <property type="project" value="TreeGrafter"/>
</dbReference>
<dbReference type="InterPro" id="IPR037239">
    <property type="entry name" value="OSBP_sf"/>
</dbReference>
<dbReference type="PANTHER" id="PTHR10972:SF136">
    <property type="entry name" value="OXYSTEROL-BINDING PROTEIN 8"/>
    <property type="match status" value="1"/>
</dbReference>
<dbReference type="EMBL" id="GBEZ01002773">
    <property type="protein sequence ID" value="JAC82312.1"/>
    <property type="molecule type" value="Transcribed_RNA"/>
</dbReference>
<dbReference type="Pfam" id="PF01237">
    <property type="entry name" value="Oxysterol_BP"/>
    <property type="match status" value="1"/>
</dbReference>
<reference evidence="5" key="1">
    <citation type="submission" date="2014-05" db="EMBL/GenBank/DDBJ databases">
        <title>The transcriptome of the halophilic microalga Tetraselmis sp. GSL018 isolated from the Great Salt Lake, Utah.</title>
        <authorList>
            <person name="Jinkerson R.E."/>
            <person name="D'Adamo S."/>
            <person name="Posewitz M.C."/>
        </authorList>
    </citation>
    <scope>NUCLEOTIDE SEQUENCE</scope>
    <source>
        <strain evidence="5">GSL018</strain>
    </source>
</reference>
<dbReference type="GO" id="GO:0005829">
    <property type="term" value="C:cytosol"/>
    <property type="evidence" value="ECO:0007669"/>
    <property type="project" value="TreeGrafter"/>
</dbReference>
<dbReference type="PANTHER" id="PTHR10972">
    <property type="entry name" value="OXYSTEROL-BINDING PROTEIN-RELATED"/>
    <property type="match status" value="1"/>
</dbReference>
<accession>A0A061SAX9</accession>
<name>A0A061SAX9_9CHLO</name>
<dbReference type="Gene3D" id="3.30.70.3490">
    <property type="match status" value="1"/>
</dbReference>
<protein>
    <submittedName>
        <fullName evidence="5">Oxysterol binding protein</fullName>
    </submittedName>
</protein>
<organism evidence="5">
    <name type="scientific">Tetraselmis sp. GSL018</name>
    <dbReference type="NCBI Taxonomy" id="582737"/>
    <lineage>
        <taxon>Eukaryota</taxon>
        <taxon>Viridiplantae</taxon>
        <taxon>Chlorophyta</taxon>
        <taxon>core chlorophytes</taxon>
        <taxon>Chlorodendrophyceae</taxon>
        <taxon>Chlorodendrales</taxon>
        <taxon>Chlorodendraceae</taxon>
        <taxon>Tetraselmis</taxon>
    </lineage>
</organism>
<feature type="region of interest" description="Disordered" evidence="3">
    <location>
        <begin position="357"/>
        <end position="384"/>
    </location>
</feature>
<comment type="similarity">
    <text evidence="1 2">Belongs to the OSBP family.</text>
</comment>
<dbReference type="Gene3D" id="2.40.160.120">
    <property type="match status" value="1"/>
</dbReference>
<dbReference type="InterPro" id="IPR018494">
    <property type="entry name" value="Oxysterol-bd_CS"/>
</dbReference>
<evidence type="ECO:0000256" key="2">
    <source>
        <dbReference type="RuleBase" id="RU003844"/>
    </source>
</evidence>
<dbReference type="AlphaFoldDB" id="A0A061SAX9"/>
<dbReference type="GO" id="GO:0016020">
    <property type="term" value="C:membrane"/>
    <property type="evidence" value="ECO:0007669"/>
    <property type="project" value="TreeGrafter"/>
</dbReference>
<dbReference type="EMBL" id="GBEZ01020803">
    <property type="protein sequence ID" value="JAC65898.1"/>
    <property type="molecule type" value="Transcribed_RNA"/>
</dbReference>
<gene>
    <name evidence="4" type="ORF">TSPGSL018_14983</name>
    <name evidence="5" type="ORF">TSPGSL018_6011</name>
</gene>
<proteinExistence type="inferred from homology"/>
<evidence type="ECO:0000256" key="3">
    <source>
        <dbReference type="SAM" id="MobiDB-lite"/>
    </source>
</evidence>
<dbReference type="InterPro" id="IPR000648">
    <property type="entry name" value="Oxysterol-bd"/>
</dbReference>